<dbReference type="Proteomes" id="UP000000305">
    <property type="component" value="Unassembled WGS sequence"/>
</dbReference>
<dbReference type="SMART" id="SM00248">
    <property type="entry name" value="ANK"/>
    <property type="match status" value="7"/>
</dbReference>
<dbReference type="PhylomeDB" id="E9HHJ7"/>
<dbReference type="AlphaFoldDB" id="E9HHJ7"/>
<dbReference type="PANTHER" id="PTHR24198">
    <property type="entry name" value="ANKYRIN REPEAT AND PROTEIN KINASE DOMAIN-CONTAINING PROTEIN"/>
    <property type="match status" value="1"/>
</dbReference>
<keyword evidence="1" id="KW-0677">Repeat</keyword>
<keyword evidence="5" id="KW-1185">Reference proteome</keyword>
<sequence>MDVNLMDDGGRNALDFAEDNMFGHDETIAKLLTEKGVVSQTVNCLNDEKVENDVTSGHIVEMLAGAIVDSDVKFVRLLTQTGTDISTVTWGEGGWNALHIASTVAKTTEILDVILETGKFDINGNNSLHYAKYNKHGLSDGIANRLKEKGAISVEEEIFQDNLLDEYSGEETNDENMVMAVLNMAIVDSNMVMVRFLIETGADISTVTWGEEGWNALHAASIGATKTELLDVILATGQFNINDADVNGETALHLAVGASNIITARYLLEKGADPSIRDIFYINSFHLAAMFSKNSDILDLLLAYEKTINIDERNNAVGMTGSCGKKRFKT</sequence>
<dbReference type="Gene3D" id="1.25.40.20">
    <property type="entry name" value="Ankyrin repeat-containing domain"/>
    <property type="match status" value="2"/>
</dbReference>
<evidence type="ECO:0000313" key="5">
    <source>
        <dbReference type="Proteomes" id="UP000000305"/>
    </source>
</evidence>
<gene>
    <name evidence="4" type="ORF">DAPPUDRAFT_114255</name>
</gene>
<organism evidence="4 5">
    <name type="scientific">Daphnia pulex</name>
    <name type="common">Water flea</name>
    <dbReference type="NCBI Taxonomy" id="6669"/>
    <lineage>
        <taxon>Eukaryota</taxon>
        <taxon>Metazoa</taxon>
        <taxon>Ecdysozoa</taxon>
        <taxon>Arthropoda</taxon>
        <taxon>Crustacea</taxon>
        <taxon>Branchiopoda</taxon>
        <taxon>Diplostraca</taxon>
        <taxon>Cladocera</taxon>
        <taxon>Anomopoda</taxon>
        <taxon>Daphniidae</taxon>
        <taxon>Daphnia</taxon>
    </lineage>
</organism>
<dbReference type="InParanoid" id="E9HHJ7"/>
<dbReference type="InterPro" id="IPR002110">
    <property type="entry name" value="Ankyrin_rpt"/>
</dbReference>
<protein>
    <submittedName>
        <fullName evidence="4">Uncharacterized protein</fullName>
    </submittedName>
</protein>
<proteinExistence type="predicted"/>
<dbReference type="EMBL" id="GL732648">
    <property type="protein sequence ID" value="EFX68804.1"/>
    <property type="molecule type" value="Genomic_DNA"/>
</dbReference>
<dbReference type="PROSITE" id="PS50297">
    <property type="entry name" value="ANK_REP_REGION"/>
    <property type="match status" value="1"/>
</dbReference>
<feature type="repeat" description="ANK" evidence="3">
    <location>
        <begin position="247"/>
        <end position="279"/>
    </location>
</feature>
<name>E9HHJ7_DAPPU</name>
<dbReference type="KEGG" id="dpx:DAPPUDRAFT_114255"/>
<dbReference type="PANTHER" id="PTHR24198:SF165">
    <property type="entry name" value="ANKYRIN REPEAT-CONTAINING PROTEIN-RELATED"/>
    <property type="match status" value="1"/>
</dbReference>
<dbReference type="STRING" id="6669.E9HHJ7"/>
<evidence type="ECO:0000313" key="4">
    <source>
        <dbReference type="EMBL" id="EFX68804.1"/>
    </source>
</evidence>
<dbReference type="HOGENOM" id="CLU_842670_0_0_1"/>
<evidence type="ECO:0000256" key="2">
    <source>
        <dbReference type="ARBA" id="ARBA00023043"/>
    </source>
</evidence>
<accession>E9HHJ7</accession>
<evidence type="ECO:0000256" key="1">
    <source>
        <dbReference type="ARBA" id="ARBA00022737"/>
    </source>
</evidence>
<dbReference type="Pfam" id="PF12796">
    <property type="entry name" value="Ank_2"/>
    <property type="match status" value="1"/>
</dbReference>
<keyword evidence="2 3" id="KW-0040">ANK repeat</keyword>
<dbReference type="SUPFAM" id="SSF48403">
    <property type="entry name" value="Ankyrin repeat"/>
    <property type="match status" value="1"/>
</dbReference>
<dbReference type="OrthoDB" id="1661883at2759"/>
<dbReference type="InterPro" id="IPR036770">
    <property type="entry name" value="Ankyrin_rpt-contain_sf"/>
</dbReference>
<evidence type="ECO:0000256" key="3">
    <source>
        <dbReference type="PROSITE-ProRule" id="PRU00023"/>
    </source>
</evidence>
<dbReference type="PROSITE" id="PS50088">
    <property type="entry name" value="ANK_REPEAT"/>
    <property type="match status" value="1"/>
</dbReference>
<reference evidence="4 5" key="1">
    <citation type="journal article" date="2011" name="Science">
        <title>The ecoresponsive genome of Daphnia pulex.</title>
        <authorList>
            <person name="Colbourne J.K."/>
            <person name="Pfrender M.E."/>
            <person name="Gilbert D."/>
            <person name="Thomas W.K."/>
            <person name="Tucker A."/>
            <person name="Oakley T.H."/>
            <person name="Tokishita S."/>
            <person name="Aerts A."/>
            <person name="Arnold G.J."/>
            <person name="Basu M.K."/>
            <person name="Bauer D.J."/>
            <person name="Caceres C.E."/>
            <person name="Carmel L."/>
            <person name="Casola C."/>
            <person name="Choi J.H."/>
            <person name="Detter J.C."/>
            <person name="Dong Q."/>
            <person name="Dusheyko S."/>
            <person name="Eads B.D."/>
            <person name="Frohlich T."/>
            <person name="Geiler-Samerotte K.A."/>
            <person name="Gerlach D."/>
            <person name="Hatcher P."/>
            <person name="Jogdeo S."/>
            <person name="Krijgsveld J."/>
            <person name="Kriventseva E.V."/>
            <person name="Kultz D."/>
            <person name="Laforsch C."/>
            <person name="Lindquist E."/>
            <person name="Lopez J."/>
            <person name="Manak J.R."/>
            <person name="Muller J."/>
            <person name="Pangilinan J."/>
            <person name="Patwardhan R.P."/>
            <person name="Pitluck S."/>
            <person name="Pritham E.J."/>
            <person name="Rechtsteiner A."/>
            <person name="Rho M."/>
            <person name="Rogozin I.B."/>
            <person name="Sakarya O."/>
            <person name="Salamov A."/>
            <person name="Schaack S."/>
            <person name="Shapiro H."/>
            <person name="Shiga Y."/>
            <person name="Skalitzky C."/>
            <person name="Smith Z."/>
            <person name="Souvorov A."/>
            <person name="Sung W."/>
            <person name="Tang Z."/>
            <person name="Tsuchiya D."/>
            <person name="Tu H."/>
            <person name="Vos H."/>
            <person name="Wang M."/>
            <person name="Wolf Y.I."/>
            <person name="Yamagata H."/>
            <person name="Yamada T."/>
            <person name="Ye Y."/>
            <person name="Shaw J.R."/>
            <person name="Andrews J."/>
            <person name="Crease T.J."/>
            <person name="Tang H."/>
            <person name="Lucas S.M."/>
            <person name="Robertson H.M."/>
            <person name="Bork P."/>
            <person name="Koonin E.V."/>
            <person name="Zdobnov E.M."/>
            <person name="Grigoriev I.V."/>
            <person name="Lynch M."/>
            <person name="Boore J.L."/>
        </authorList>
    </citation>
    <scope>NUCLEOTIDE SEQUENCE [LARGE SCALE GENOMIC DNA]</scope>
</reference>